<accession>A0A642UDY2</accession>
<keyword evidence="1" id="KW-0175">Coiled coil</keyword>
<dbReference type="GeneID" id="54783971"/>
<gene>
    <name evidence="2" type="ORF">DIURU_005320</name>
</gene>
<feature type="coiled-coil region" evidence="1">
    <location>
        <begin position="96"/>
        <end position="130"/>
    </location>
</feature>
<dbReference type="RefSeq" id="XP_034009944.1">
    <property type="nucleotide sequence ID" value="XM_034158290.1"/>
</dbReference>
<dbReference type="Proteomes" id="UP000449547">
    <property type="component" value="Unassembled WGS sequence"/>
</dbReference>
<proteinExistence type="predicted"/>
<keyword evidence="3" id="KW-1185">Reference proteome</keyword>
<name>A0A642UDY2_DIURU</name>
<sequence>MSATVQSSETDDALVARGVTCKFYTDLETVMHLTGKKNLLEFQRVFIMITRPGYVFEVDLDTSAEITGEVRGALSPPNSIEEFMIKTVVPRLDYVIQRCEAERNKLAYRIDQTERHLKNHERYLDLAEKSQCHDVAVLIKQQIDEFKDRLLKHQIFSGFITREIHKTEFHRDFIHNSFVIKLPMGKMKICLDYETFKLSRVIAGEPKKKQQSIVERVFGAQQLLFSSLIFEMWAITRVPALVYTGMFNFEPSGYYYNMKKLNNQSYHLAVMFTVFEEYSWPMVLEHFPEDTKVENDYLFPDSMHKEAPYHHLFVLRFSEQLVRPSYRPRNGAKTYLSILWGQK</sequence>
<organism evidence="2 3">
    <name type="scientific">Diutina rugosa</name>
    <name type="common">Yeast</name>
    <name type="synonym">Candida rugosa</name>
    <dbReference type="NCBI Taxonomy" id="5481"/>
    <lineage>
        <taxon>Eukaryota</taxon>
        <taxon>Fungi</taxon>
        <taxon>Dikarya</taxon>
        <taxon>Ascomycota</taxon>
        <taxon>Saccharomycotina</taxon>
        <taxon>Pichiomycetes</taxon>
        <taxon>Debaryomycetaceae</taxon>
        <taxon>Diutina</taxon>
    </lineage>
</organism>
<reference evidence="2 3" key="1">
    <citation type="submission" date="2019-07" db="EMBL/GenBank/DDBJ databases">
        <title>Genome assembly of two rare yeast pathogens: Diutina rugosa and Trichomonascus ciferrii.</title>
        <authorList>
            <person name="Mixao V."/>
            <person name="Saus E."/>
            <person name="Hansen A."/>
            <person name="Lass-Flor C."/>
            <person name="Gabaldon T."/>
        </authorList>
    </citation>
    <scope>NUCLEOTIDE SEQUENCE [LARGE SCALE GENOMIC DNA]</scope>
    <source>
        <strain evidence="2 3">CBS 613</strain>
    </source>
</reference>
<evidence type="ECO:0000256" key="1">
    <source>
        <dbReference type="SAM" id="Coils"/>
    </source>
</evidence>
<dbReference type="EMBL" id="SWFT01000158">
    <property type="protein sequence ID" value="KAA8897343.1"/>
    <property type="molecule type" value="Genomic_DNA"/>
</dbReference>
<evidence type="ECO:0000313" key="3">
    <source>
        <dbReference type="Proteomes" id="UP000449547"/>
    </source>
</evidence>
<comment type="caution">
    <text evidence="2">The sequence shown here is derived from an EMBL/GenBank/DDBJ whole genome shotgun (WGS) entry which is preliminary data.</text>
</comment>
<dbReference type="VEuPathDB" id="FungiDB:DIURU_005320"/>
<protein>
    <submittedName>
        <fullName evidence="2">Uncharacterized protein</fullName>
    </submittedName>
</protein>
<evidence type="ECO:0000313" key="2">
    <source>
        <dbReference type="EMBL" id="KAA8897343.1"/>
    </source>
</evidence>
<dbReference type="AlphaFoldDB" id="A0A642UDY2"/>